<evidence type="ECO:0000256" key="1">
    <source>
        <dbReference type="ARBA" id="ARBA00001946"/>
    </source>
</evidence>
<evidence type="ECO:0000259" key="8">
    <source>
        <dbReference type="Pfam" id="PF00391"/>
    </source>
</evidence>
<comment type="cofactor">
    <cofactor evidence="1">
        <name>Mg(2+)</name>
        <dbReference type="ChEBI" id="CHEBI:18420"/>
    </cofactor>
</comment>
<keyword evidence="5" id="KW-0479">Metal-binding</keyword>
<dbReference type="AlphaFoldDB" id="A0A382CJ55"/>
<comment type="similarity">
    <text evidence="2">Belongs to the PEP-utilizing enzyme family.</text>
</comment>
<dbReference type="PANTHER" id="PTHR22931:SF9">
    <property type="entry name" value="PYRUVATE, PHOSPHATE DIKINASE 1, CHLOROPLASTIC"/>
    <property type="match status" value="1"/>
</dbReference>
<dbReference type="GO" id="GO:0016301">
    <property type="term" value="F:kinase activity"/>
    <property type="evidence" value="ECO:0007669"/>
    <property type="project" value="UniProtKB-KW"/>
</dbReference>
<dbReference type="PANTHER" id="PTHR22931">
    <property type="entry name" value="PHOSPHOENOLPYRUVATE DIKINASE-RELATED"/>
    <property type="match status" value="1"/>
</dbReference>
<evidence type="ECO:0000256" key="4">
    <source>
        <dbReference type="ARBA" id="ARBA00022679"/>
    </source>
</evidence>
<feature type="non-terminal residue" evidence="10">
    <location>
        <position position="237"/>
    </location>
</feature>
<name>A0A382CJ55_9ZZZZ</name>
<dbReference type="PROSITE" id="PS00370">
    <property type="entry name" value="PEP_ENZYMES_PHOS_SITE"/>
    <property type="match status" value="1"/>
</dbReference>
<dbReference type="GO" id="GO:0050242">
    <property type="term" value="F:pyruvate, phosphate dikinase activity"/>
    <property type="evidence" value="ECO:0007669"/>
    <property type="project" value="UniProtKB-EC"/>
</dbReference>
<dbReference type="Gene3D" id="1.10.189.10">
    <property type="entry name" value="Pyruvate Phosphate Dikinase, domain 2"/>
    <property type="match status" value="1"/>
</dbReference>
<dbReference type="InterPro" id="IPR010121">
    <property type="entry name" value="Pyruvate_phosphate_dikinase"/>
</dbReference>
<dbReference type="InterPro" id="IPR015813">
    <property type="entry name" value="Pyrv/PenolPyrv_kinase-like_dom"/>
</dbReference>
<dbReference type="Pfam" id="PF02896">
    <property type="entry name" value="PEP-utilizers_C"/>
    <property type="match status" value="1"/>
</dbReference>
<keyword evidence="4" id="KW-0808">Transferase</keyword>
<evidence type="ECO:0000256" key="7">
    <source>
        <dbReference type="ARBA" id="ARBA00022842"/>
    </source>
</evidence>
<dbReference type="EC" id="2.7.9.1" evidence="3"/>
<dbReference type="GO" id="GO:0046872">
    <property type="term" value="F:metal ion binding"/>
    <property type="evidence" value="ECO:0007669"/>
    <property type="project" value="UniProtKB-KW"/>
</dbReference>
<protein>
    <recommendedName>
        <fullName evidence="3">pyruvate, phosphate dikinase</fullName>
        <ecNumber evidence="3">2.7.9.1</ecNumber>
    </recommendedName>
</protein>
<evidence type="ECO:0000256" key="2">
    <source>
        <dbReference type="ARBA" id="ARBA00007837"/>
    </source>
</evidence>
<evidence type="ECO:0000313" key="10">
    <source>
        <dbReference type="EMBL" id="SVB25879.1"/>
    </source>
</evidence>
<dbReference type="InterPro" id="IPR000121">
    <property type="entry name" value="PEP_util_C"/>
</dbReference>
<proteinExistence type="inferred from homology"/>
<dbReference type="EMBL" id="UINC01034673">
    <property type="protein sequence ID" value="SVB25879.1"/>
    <property type="molecule type" value="Genomic_DNA"/>
</dbReference>
<dbReference type="SUPFAM" id="SSF51621">
    <property type="entry name" value="Phosphoenolpyruvate/pyruvate domain"/>
    <property type="match status" value="1"/>
</dbReference>
<sequence>VSAEAHPGGWLASLVADAVTDGSAAARGSAVAAVSPELVERLLHGGFKNRPADLKVVATGTGASPGAASGVVCLSCEEVIDAVDRDEPAILVCTETSPSDEPGMRLAEGIVTTRGGMTSHTAVVARGWGLPAVVGVEDLRVNVDHATIGGHRLEPGDRVSLDGGTGEVLVGNLEVSSVEVTPELATLLSWADEIRIGRVGVRANVDTGADAERARAFGAEGIGLCRTEHMFLGDRLP</sequence>
<feature type="domain" description="PEP-utilising enzyme mobile" evidence="8">
    <location>
        <begin position="87"/>
        <end position="166"/>
    </location>
</feature>
<keyword evidence="7" id="KW-0460">Magnesium</keyword>
<dbReference type="Pfam" id="PF00391">
    <property type="entry name" value="PEP-utilizers"/>
    <property type="match status" value="1"/>
</dbReference>
<evidence type="ECO:0000256" key="6">
    <source>
        <dbReference type="ARBA" id="ARBA00022777"/>
    </source>
</evidence>
<evidence type="ECO:0000256" key="5">
    <source>
        <dbReference type="ARBA" id="ARBA00022723"/>
    </source>
</evidence>
<gene>
    <name evidence="10" type="ORF">METZ01_LOCUS178733</name>
</gene>
<feature type="non-terminal residue" evidence="10">
    <location>
        <position position="1"/>
    </location>
</feature>
<dbReference type="InterPro" id="IPR036637">
    <property type="entry name" value="Phosphohistidine_dom_sf"/>
</dbReference>
<dbReference type="InterPro" id="IPR018274">
    <property type="entry name" value="PEP_util_AS"/>
</dbReference>
<accession>A0A382CJ55</accession>
<dbReference type="SUPFAM" id="SSF52009">
    <property type="entry name" value="Phosphohistidine domain"/>
    <property type="match status" value="1"/>
</dbReference>
<keyword evidence="6" id="KW-0418">Kinase</keyword>
<dbReference type="Gene3D" id="3.50.30.10">
    <property type="entry name" value="Phosphohistidine domain"/>
    <property type="match status" value="1"/>
</dbReference>
<reference evidence="10" key="1">
    <citation type="submission" date="2018-05" db="EMBL/GenBank/DDBJ databases">
        <authorList>
            <person name="Lanie J.A."/>
            <person name="Ng W.-L."/>
            <person name="Kazmierczak K.M."/>
            <person name="Andrzejewski T.M."/>
            <person name="Davidsen T.M."/>
            <person name="Wayne K.J."/>
            <person name="Tettelin H."/>
            <person name="Glass J.I."/>
            <person name="Rusch D."/>
            <person name="Podicherti R."/>
            <person name="Tsui H.-C.T."/>
            <person name="Winkler M.E."/>
        </authorList>
    </citation>
    <scope>NUCLEOTIDE SEQUENCE</scope>
</reference>
<evidence type="ECO:0000259" key="9">
    <source>
        <dbReference type="Pfam" id="PF02896"/>
    </source>
</evidence>
<dbReference type="InterPro" id="IPR008279">
    <property type="entry name" value="PEP-util_enz_mobile_dom"/>
</dbReference>
<dbReference type="InterPro" id="IPR040442">
    <property type="entry name" value="Pyrv_kinase-like_dom_sf"/>
</dbReference>
<feature type="domain" description="PEP-utilising enzyme C-terminal" evidence="9">
    <location>
        <begin position="196"/>
        <end position="232"/>
    </location>
</feature>
<dbReference type="Gene3D" id="3.20.20.60">
    <property type="entry name" value="Phosphoenolpyruvate-binding domains"/>
    <property type="match status" value="1"/>
</dbReference>
<evidence type="ECO:0000256" key="3">
    <source>
        <dbReference type="ARBA" id="ARBA00011994"/>
    </source>
</evidence>
<organism evidence="10">
    <name type="scientific">marine metagenome</name>
    <dbReference type="NCBI Taxonomy" id="408172"/>
    <lineage>
        <taxon>unclassified sequences</taxon>
        <taxon>metagenomes</taxon>
        <taxon>ecological metagenomes</taxon>
    </lineage>
</organism>